<dbReference type="EMBL" id="SGVY01000015">
    <property type="protein sequence ID" value="TFH81928.1"/>
    <property type="molecule type" value="Genomic_DNA"/>
</dbReference>
<dbReference type="Pfam" id="PF13505">
    <property type="entry name" value="OMP_b-brl"/>
    <property type="match status" value="1"/>
</dbReference>
<dbReference type="SUPFAM" id="SSF56925">
    <property type="entry name" value="OMPA-like"/>
    <property type="match status" value="1"/>
</dbReference>
<dbReference type="GeneID" id="302995144"/>
<protein>
    <submittedName>
        <fullName evidence="4">Porin family protein</fullName>
    </submittedName>
</protein>
<feature type="chain" id="PRO_5021473566" evidence="2">
    <location>
        <begin position="20"/>
        <end position="173"/>
    </location>
</feature>
<name>A0A4Y8VNH5_9BACT</name>
<keyword evidence="1 2" id="KW-0732">Signal</keyword>
<reference evidence="4 5" key="1">
    <citation type="submission" date="2019-02" db="EMBL/GenBank/DDBJ databases">
        <title>Draft Genome Sequence of the Prevotella sp. BCRC 81118, Isolated from Human Feces.</title>
        <authorList>
            <person name="Huang C.-H."/>
        </authorList>
    </citation>
    <scope>NUCLEOTIDE SEQUENCE [LARGE SCALE GENOMIC DNA]</scope>
    <source>
        <strain evidence="4 5">BCRC 81118</strain>
    </source>
</reference>
<dbReference type="InterPro" id="IPR011250">
    <property type="entry name" value="OMP/PagP_B-barrel"/>
</dbReference>
<gene>
    <name evidence="4" type="ORF">EXN75_07545</name>
</gene>
<dbReference type="Proteomes" id="UP000297872">
    <property type="component" value="Unassembled WGS sequence"/>
</dbReference>
<evidence type="ECO:0000313" key="4">
    <source>
        <dbReference type="EMBL" id="TFH81928.1"/>
    </source>
</evidence>
<evidence type="ECO:0000313" key="5">
    <source>
        <dbReference type="Proteomes" id="UP000297872"/>
    </source>
</evidence>
<sequence>MKKLFLMAVIMLSSVSIFAQSRVGTTTIQPKIGLNVSSVGDGDWKAGCVFGAELQHQFNAKAAIAGGLLYSFQGTKHDEYSWNPGYLNIPITLNYYVARNFALKAGIQPAFMVAKDEAKDVNTFDFAIPVGMSYEFNNFVLDARYNIGVTKVPKYGDGYTNVLQLTIGYKFKL</sequence>
<evidence type="ECO:0000259" key="3">
    <source>
        <dbReference type="Pfam" id="PF13505"/>
    </source>
</evidence>
<proteinExistence type="predicted"/>
<dbReference type="InterPro" id="IPR027385">
    <property type="entry name" value="Beta-barrel_OMP"/>
</dbReference>
<dbReference type="AlphaFoldDB" id="A0A4Y8VNH5"/>
<accession>A0A4Y8VNH5</accession>
<dbReference type="OrthoDB" id="947434at2"/>
<feature type="domain" description="Outer membrane protein beta-barrel" evidence="3">
    <location>
        <begin position="6"/>
        <end position="171"/>
    </location>
</feature>
<keyword evidence="5" id="KW-1185">Reference proteome</keyword>
<organism evidence="4 5">
    <name type="scientific">Segatella hominis</name>
    <dbReference type="NCBI Taxonomy" id="2518605"/>
    <lineage>
        <taxon>Bacteria</taxon>
        <taxon>Pseudomonadati</taxon>
        <taxon>Bacteroidota</taxon>
        <taxon>Bacteroidia</taxon>
        <taxon>Bacteroidales</taxon>
        <taxon>Prevotellaceae</taxon>
        <taxon>Segatella</taxon>
    </lineage>
</organism>
<dbReference type="RefSeq" id="WP_134843325.1">
    <property type="nucleotide sequence ID" value="NZ_SGVY01000015.1"/>
</dbReference>
<evidence type="ECO:0000256" key="1">
    <source>
        <dbReference type="ARBA" id="ARBA00022729"/>
    </source>
</evidence>
<evidence type="ECO:0000256" key="2">
    <source>
        <dbReference type="SAM" id="SignalP"/>
    </source>
</evidence>
<comment type="caution">
    <text evidence="4">The sequence shown here is derived from an EMBL/GenBank/DDBJ whole genome shotgun (WGS) entry which is preliminary data.</text>
</comment>
<feature type="signal peptide" evidence="2">
    <location>
        <begin position="1"/>
        <end position="19"/>
    </location>
</feature>